<dbReference type="AlphaFoldDB" id="A0AAE2YNL5"/>
<evidence type="ECO:0000313" key="12">
    <source>
        <dbReference type="Proteomes" id="UP001197378"/>
    </source>
</evidence>
<comment type="caution">
    <text evidence="7">Lacks conserved residue(s) required for the propagation of feature annotation.</text>
</comment>
<dbReference type="Pfam" id="PF21082">
    <property type="entry name" value="MS_channel_3rd"/>
    <property type="match status" value="1"/>
</dbReference>
<dbReference type="SUPFAM" id="SSF82861">
    <property type="entry name" value="Mechanosensitive channel protein MscS (YggB), transmembrane region"/>
    <property type="match status" value="1"/>
</dbReference>
<keyword evidence="7" id="KW-0813">Transport</keyword>
<dbReference type="GO" id="GO:0008381">
    <property type="term" value="F:mechanosensitive monoatomic ion channel activity"/>
    <property type="evidence" value="ECO:0007669"/>
    <property type="project" value="InterPro"/>
</dbReference>
<dbReference type="InterPro" id="IPR023408">
    <property type="entry name" value="MscS_beta-dom_sf"/>
</dbReference>
<keyword evidence="7" id="KW-0407">Ion channel</keyword>
<evidence type="ECO:0000256" key="6">
    <source>
        <dbReference type="ARBA" id="ARBA00023136"/>
    </source>
</evidence>
<dbReference type="InterPro" id="IPR006685">
    <property type="entry name" value="MscS_channel_2nd"/>
</dbReference>
<dbReference type="InterPro" id="IPR049142">
    <property type="entry name" value="MS_channel_1st"/>
</dbReference>
<dbReference type="InterPro" id="IPR045275">
    <property type="entry name" value="MscS_archaea/bacteria_type"/>
</dbReference>
<dbReference type="Proteomes" id="UP001197378">
    <property type="component" value="Unassembled WGS sequence"/>
</dbReference>
<dbReference type="InterPro" id="IPR008910">
    <property type="entry name" value="MSC_TM_helix"/>
</dbReference>
<organism evidence="11 12">
    <name type="scientific">Igneacidithiobacillus copahuensis</name>
    <dbReference type="NCBI Taxonomy" id="2724909"/>
    <lineage>
        <taxon>Bacteria</taxon>
        <taxon>Pseudomonadati</taxon>
        <taxon>Pseudomonadota</taxon>
        <taxon>Acidithiobacillia</taxon>
        <taxon>Acidithiobacillales</taxon>
        <taxon>Acidithiobacillaceae</taxon>
        <taxon>Igneacidithiobacillus</taxon>
    </lineage>
</organism>
<dbReference type="GO" id="GO:0005886">
    <property type="term" value="C:plasma membrane"/>
    <property type="evidence" value="ECO:0007669"/>
    <property type="project" value="UniProtKB-SubCell"/>
</dbReference>
<dbReference type="InterPro" id="IPR006686">
    <property type="entry name" value="MscS_channel_CS"/>
</dbReference>
<comment type="similarity">
    <text evidence="2 7">Belongs to the MscS (TC 1.A.23) family.</text>
</comment>
<proteinExistence type="inferred from homology"/>
<dbReference type="Pfam" id="PF21088">
    <property type="entry name" value="MS_channel_1st"/>
    <property type="match status" value="1"/>
</dbReference>
<dbReference type="SUPFAM" id="SSF82689">
    <property type="entry name" value="Mechanosensitive channel protein MscS (YggB), C-terminal domain"/>
    <property type="match status" value="1"/>
</dbReference>
<comment type="subunit">
    <text evidence="7">Homoheptamer.</text>
</comment>
<dbReference type="InterPro" id="IPR011066">
    <property type="entry name" value="MscS_channel_C_sf"/>
</dbReference>
<evidence type="ECO:0000256" key="3">
    <source>
        <dbReference type="ARBA" id="ARBA00022475"/>
    </source>
</evidence>
<dbReference type="InterPro" id="IPR011014">
    <property type="entry name" value="MscS_channel_TM-2"/>
</dbReference>
<gene>
    <name evidence="11" type="ORF">HFQ13_02820</name>
</gene>
<dbReference type="Pfam" id="PF05552">
    <property type="entry name" value="MS_channel_1st_1"/>
    <property type="match status" value="1"/>
</dbReference>
<dbReference type="InterPro" id="IPR049278">
    <property type="entry name" value="MS_channel_C"/>
</dbReference>
<dbReference type="PANTHER" id="PTHR30221">
    <property type="entry name" value="SMALL-CONDUCTANCE MECHANOSENSITIVE CHANNEL"/>
    <property type="match status" value="1"/>
</dbReference>
<keyword evidence="7" id="KW-0406">Ion transport</keyword>
<dbReference type="RefSeq" id="WP_215872178.1">
    <property type="nucleotide sequence ID" value="NZ_JAAXYO010000036.1"/>
</dbReference>
<evidence type="ECO:0000313" key="11">
    <source>
        <dbReference type="EMBL" id="MBU2787153.1"/>
    </source>
</evidence>
<keyword evidence="4 7" id="KW-0812">Transmembrane</keyword>
<evidence type="ECO:0000256" key="2">
    <source>
        <dbReference type="ARBA" id="ARBA00008017"/>
    </source>
</evidence>
<keyword evidence="6 7" id="KW-0472">Membrane</keyword>
<keyword evidence="12" id="KW-1185">Reference proteome</keyword>
<evidence type="ECO:0000259" key="10">
    <source>
        <dbReference type="Pfam" id="PF21088"/>
    </source>
</evidence>
<dbReference type="SUPFAM" id="SSF50182">
    <property type="entry name" value="Sm-like ribonucleoproteins"/>
    <property type="match status" value="1"/>
</dbReference>
<keyword evidence="3" id="KW-1003">Cell membrane</keyword>
<accession>A0AAE2YNL5</accession>
<keyword evidence="5 7" id="KW-1133">Transmembrane helix</keyword>
<dbReference type="Gene3D" id="1.10.287.1260">
    <property type="match status" value="1"/>
</dbReference>
<feature type="transmembrane region" description="Helical" evidence="7">
    <location>
        <begin position="20"/>
        <end position="41"/>
    </location>
</feature>
<reference evidence="11" key="1">
    <citation type="journal article" date="2021" name="ISME J.">
        <title>Genomic evolution of the class Acidithiobacillia: deep-branching Proteobacteria living in extreme acidic conditions.</title>
        <authorList>
            <person name="Moya-Beltran A."/>
            <person name="Beard S."/>
            <person name="Rojas-Villalobos C."/>
            <person name="Issotta F."/>
            <person name="Gallardo Y."/>
            <person name="Ulloa R."/>
            <person name="Giaveno A."/>
            <person name="Degli Esposti M."/>
            <person name="Johnson D.B."/>
            <person name="Quatrini R."/>
        </authorList>
    </citation>
    <scope>NUCLEOTIDE SEQUENCE</scope>
    <source>
        <strain evidence="11">VAN18-1</strain>
    </source>
</reference>
<dbReference type="PROSITE" id="PS01246">
    <property type="entry name" value="UPF0003"/>
    <property type="match status" value="1"/>
</dbReference>
<feature type="transmembrane region" description="Helical" evidence="7">
    <location>
        <begin position="89"/>
        <end position="107"/>
    </location>
</feature>
<evidence type="ECO:0000256" key="5">
    <source>
        <dbReference type="ARBA" id="ARBA00022989"/>
    </source>
</evidence>
<comment type="caution">
    <text evidence="11">The sequence shown here is derived from an EMBL/GenBank/DDBJ whole genome shotgun (WGS) entry which is preliminary data.</text>
</comment>
<dbReference type="PANTHER" id="PTHR30221:SF1">
    <property type="entry name" value="SMALL-CONDUCTANCE MECHANOSENSITIVE CHANNEL"/>
    <property type="match status" value="1"/>
</dbReference>
<dbReference type="InterPro" id="IPR010920">
    <property type="entry name" value="LSM_dom_sf"/>
</dbReference>
<dbReference type="EMBL" id="JAAXYO010000036">
    <property type="protein sequence ID" value="MBU2787153.1"/>
    <property type="molecule type" value="Genomic_DNA"/>
</dbReference>
<evidence type="ECO:0000256" key="4">
    <source>
        <dbReference type="ARBA" id="ARBA00022692"/>
    </source>
</evidence>
<feature type="domain" description="Mechanosensitive ion channel MscS" evidence="8">
    <location>
        <begin position="110"/>
        <end position="175"/>
    </location>
</feature>
<evidence type="ECO:0000256" key="7">
    <source>
        <dbReference type="RuleBase" id="RU369025"/>
    </source>
</evidence>
<keyword evidence="7" id="KW-0997">Cell inner membrane</keyword>
<dbReference type="Pfam" id="PF00924">
    <property type="entry name" value="MS_channel_2nd"/>
    <property type="match status" value="1"/>
</dbReference>
<comment type="function">
    <text evidence="7">Mechanosensitive channel that participates in the regulation of osmotic pressure changes within the cell, opening in response to stretch forces in the membrane lipid bilayer, without the need for other proteins. Contributes to normal resistance to hypoosmotic shock. Forms an ion channel of 1.0 nanosiemens conductance with a slight preference for anions.</text>
</comment>
<dbReference type="Gene3D" id="3.30.70.100">
    <property type="match status" value="1"/>
</dbReference>
<evidence type="ECO:0000259" key="9">
    <source>
        <dbReference type="Pfam" id="PF21082"/>
    </source>
</evidence>
<protein>
    <recommendedName>
        <fullName evidence="7">Small-conductance mechanosensitive channel</fullName>
    </recommendedName>
</protein>
<dbReference type="Gene3D" id="2.30.30.60">
    <property type="match status" value="1"/>
</dbReference>
<feature type="domain" description="Mechanosensitive ion channel MscS C-terminal" evidence="9">
    <location>
        <begin position="186"/>
        <end position="264"/>
    </location>
</feature>
<name>A0AAE2YNL5_9PROT</name>
<sequence length="273" mass="29743">MSISQIAWLPSWSAALHDRLWTWAGHIAAALLVLLVGVWLARWIGRLSARTLERVHYNLTVARFLESLIKIALYIVVVVAALGQLGVQTTSLLAMLGAAGLAIGLALQKSLADFAAGVLLLILRPYQVGDSVEVAGVSGTVERIHLFQSVINSFDNRQIFVPNSKVLSDVLINTSVLGQRRIDLLITLAPHADLLRAKQLLAELCEADERILSEPAPAIGVQDLTDLGVQLYLRPWVRATDYGATRSTLLETIKIRFDAEGIELARRLAFGAA</sequence>
<feature type="transmembrane region" description="Helical" evidence="7">
    <location>
        <begin position="61"/>
        <end position="83"/>
    </location>
</feature>
<evidence type="ECO:0000256" key="1">
    <source>
        <dbReference type="ARBA" id="ARBA00004651"/>
    </source>
</evidence>
<comment type="subcellular location">
    <subcellularLocation>
        <location evidence="7">Cell inner membrane</location>
        <topology evidence="7">Multi-pass membrane protein</topology>
    </subcellularLocation>
    <subcellularLocation>
        <location evidence="1">Cell membrane</location>
        <topology evidence="1">Multi-pass membrane protein</topology>
    </subcellularLocation>
</comment>
<evidence type="ECO:0000259" key="8">
    <source>
        <dbReference type="Pfam" id="PF00924"/>
    </source>
</evidence>
<feature type="domain" description="Mechanosensitive ion channel transmembrane helices 2/3" evidence="10">
    <location>
        <begin position="68"/>
        <end position="108"/>
    </location>
</feature>